<dbReference type="GO" id="GO:1904680">
    <property type="term" value="F:peptide transmembrane transporter activity"/>
    <property type="evidence" value="ECO:0007669"/>
    <property type="project" value="TreeGrafter"/>
</dbReference>
<dbReference type="InterPro" id="IPR039424">
    <property type="entry name" value="SBP_5"/>
</dbReference>
<feature type="domain" description="Peptidoglycan binding-like" evidence="6">
    <location>
        <begin position="428"/>
        <end position="490"/>
    </location>
</feature>
<dbReference type="Gene3D" id="3.10.105.10">
    <property type="entry name" value="Dipeptide-binding Protein, Domain 3"/>
    <property type="match status" value="1"/>
</dbReference>
<dbReference type="Pfam" id="PF00496">
    <property type="entry name" value="SBP_bac_5"/>
    <property type="match status" value="1"/>
</dbReference>
<keyword evidence="4" id="KW-0812">Transmembrane</keyword>
<dbReference type="AlphaFoldDB" id="A0A1G2HWQ8"/>
<evidence type="ECO:0008006" key="9">
    <source>
        <dbReference type="Google" id="ProtNLM"/>
    </source>
</evidence>
<dbReference type="PANTHER" id="PTHR30290:SF9">
    <property type="entry name" value="OLIGOPEPTIDE-BINDING PROTEIN APPA"/>
    <property type="match status" value="1"/>
</dbReference>
<evidence type="ECO:0000256" key="2">
    <source>
        <dbReference type="ARBA" id="ARBA00022448"/>
    </source>
</evidence>
<evidence type="ECO:0000259" key="6">
    <source>
        <dbReference type="Pfam" id="PF01471"/>
    </source>
</evidence>
<accession>A0A1G2HWQ8</accession>
<dbReference type="GO" id="GO:0043190">
    <property type="term" value="C:ATP-binding cassette (ABC) transporter complex"/>
    <property type="evidence" value="ECO:0007669"/>
    <property type="project" value="InterPro"/>
</dbReference>
<organism evidence="7 8">
    <name type="scientific">Candidatus Staskawiczbacteria bacterium RIFCSPHIGHO2_02_FULL_34_10</name>
    <dbReference type="NCBI Taxonomy" id="1802205"/>
    <lineage>
        <taxon>Bacteria</taxon>
        <taxon>Candidatus Staskawicziibacteriota</taxon>
    </lineage>
</organism>
<evidence type="ECO:0000256" key="1">
    <source>
        <dbReference type="ARBA" id="ARBA00005695"/>
    </source>
</evidence>
<evidence type="ECO:0000259" key="5">
    <source>
        <dbReference type="Pfam" id="PF00496"/>
    </source>
</evidence>
<dbReference type="PIRSF" id="PIRSF002741">
    <property type="entry name" value="MppA"/>
    <property type="match status" value="1"/>
</dbReference>
<dbReference type="PANTHER" id="PTHR30290">
    <property type="entry name" value="PERIPLASMIC BINDING COMPONENT OF ABC TRANSPORTER"/>
    <property type="match status" value="1"/>
</dbReference>
<comment type="caution">
    <text evidence="7">The sequence shown here is derived from an EMBL/GenBank/DDBJ whole genome shotgun (WGS) entry which is preliminary data.</text>
</comment>
<dbReference type="GO" id="GO:0015833">
    <property type="term" value="P:peptide transport"/>
    <property type="evidence" value="ECO:0007669"/>
    <property type="project" value="TreeGrafter"/>
</dbReference>
<dbReference type="InterPro" id="IPR036366">
    <property type="entry name" value="PGBDSf"/>
</dbReference>
<dbReference type="InterPro" id="IPR036365">
    <property type="entry name" value="PGBD-like_sf"/>
</dbReference>
<feature type="domain" description="Solute-binding protein family 5" evidence="5">
    <location>
        <begin position="98"/>
        <end position="395"/>
    </location>
</feature>
<dbReference type="Proteomes" id="UP000178380">
    <property type="component" value="Unassembled WGS sequence"/>
</dbReference>
<dbReference type="SUPFAM" id="SSF47090">
    <property type="entry name" value="PGBD-like"/>
    <property type="match status" value="1"/>
</dbReference>
<dbReference type="STRING" id="1802205.A3C58_01225"/>
<feature type="transmembrane region" description="Helical" evidence="4">
    <location>
        <begin position="21"/>
        <end position="43"/>
    </location>
</feature>
<keyword evidence="4" id="KW-1133">Transmembrane helix</keyword>
<gene>
    <name evidence="7" type="ORF">A3C58_01225</name>
</gene>
<proteinExistence type="inferred from homology"/>
<evidence type="ECO:0000256" key="3">
    <source>
        <dbReference type="ARBA" id="ARBA00022729"/>
    </source>
</evidence>
<evidence type="ECO:0000256" key="4">
    <source>
        <dbReference type="SAM" id="Phobius"/>
    </source>
</evidence>
<dbReference type="GO" id="GO:0042597">
    <property type="term" value="C:periplasmic space"/>
    <property type="evidence" value="ECO:0007669"/>
    <property type="project" value="UniProtKB-ARBA"/>
</dbReference>
<evidence type="ECO:0000313" key="7">
    <source>
        <dbReference type="EMBL" id="OGZ66849.1"/>
    </source>
</evidence>
<protein>
    <recommendedName>
        <fullName evidence="9">Solute-binding protein family 5 domain-containing protein</fullName>
    </recommendedName>
</protein>
<dbReference type="Gene3D" id="1.10.101.10">
    <property type="entry name" value="PGBD-like superfamily/PGBD"/>
    <property type="match status" value="1"/>
</dbReference>
<sequence>MKFPSFSQWKQIFKVLKNKEKIALSVFLILSVSSLIFLLNSFYINNTKVVPSLGGKYIEGVLGQPRFINPIYGETNDVDRTLIDLVFSGLMTYDNNGKIVNDLIESYNIFDNGKTYEFILKDNILWHDSKPLTADDVIFTIKTIQNSDYKSPLRANWVDISIEKVSDKSFKFHLKSPYNSFLENCTLKILPKHIWENISPENFALSLYNLQPIGSGPFEFIDINQLNTGFIKTLNLKSNRKYYNHPSFIANISFQFFENKEDLIKAVNSREIKGFTLTSIENNEVAEKEIKQGWSKNDKFYVYSFSLPRYFAVFLNNQKSSIFSDENIRKALLYSVNKNELIGKISAETKNNISSVNSPILPNFYNYQEPSINYSFDTDKAKTLLDKSGFKDNGSAPLIAGGQGQREKAVTKKPAFQFTSYLKVGSKNSEVIQLQSCLARLDDNFKNLLLNETNGTYKKGTENAVTEFQKKYLPNLAPTGEVGSSTRAQLNKLCLGPAQNAQLLKFTLVTINQPQLVRVANLLKDYWQTVGISVEINAVSLTDLKPIIKNRSYDALLYGEALGVIPDLYPFWHSSQKLDPGLNLSFYENKNVDQLLKEARETLDESIKAQKLEKLQDTINNDAPVLFLYNPDYIYWVTQQIQGIDTQKIVDPAKRFVNITNWFINTKRVWK</sequence>
<keyword evidence="4" id="KW-0472">Membrane</keyword>
<comment type="similarity">
    <text evidence="1">Belongs to the bacterial solute-binding protein 5 family.</text>
</comment>
<dbReference type="SUPFAM" id="SSF53850">
    <property type="entry name" value="Periplasmic binding protein-like II"/>
    <property type="match status" value="2"/>
</dbReference>
<dbReference type="Gene3D" id="3.40.190.10">
    <property type="entry name" value="Periplasmic binding protein-like II"/>
    <property type="match status" value="1"/>
</dbReference>
<dbReference type="Pfam" id="PF01471">
    <property type="entry name" value="PG_binding_1"/>
    <property type="match status" value="1"/>
</dbReference>
<keyword evidence="3" id="KW-0732">Signal</keyword>
<keyword evidence="2" id="KW-0813">Transport</keyword>
<dbReference type="InterPro" id="IPR030678">
    <property type="entry name" value="Peptide/Ni-bd"/>
</dbReference>
<dbReference type="InterPro" id="IPR002477">
    <property type="entry name" value="Peptidoglycan-bd-like"/>
</dbReference>
<name>A0A1G2HWQ8_9BACT</name>
<dbReference type="InterPro" id="IPR000914">
    <property type="entry name" value="SBP_5_dom"/>
</dbReference>
<dbReference type="EMBL" id="MHOR01000023">
    <property type="protein sequence ID" value="OGZ66849.1"/>
    <property type="molecule type" value="Genomic_DNA"/>
</dbReference>
<reference evidence="7 8" key="1">
    <citation type="journal article" date="2016" name="Nat. Commun.">
        <title>Thousands of microbial genomes shed light on interconnected biogeochemical processes in an aquifer system.</title>
        <authorList>
            <person name="Anantharaman K."/>
            <person name="Brown C.T."/>
            <person name="Hug L.A."/>
            <person name="Sharon I."/>
            <person name="Castelle C.J."/>
            <person name="Probst A.J."/>
            <person name="Thomas B.C."/>
            <person name="Singh A."/>
            <person name="Wilkins M.J."/>
            <person name="Karaoz U."/>
            <person name="Brodie E.L."/>
            <person name="Williams K.H."/>
            <person name="Hubbard S.S."/>
            <person name="Banfield J.F."/>
        </authorList>
    </citation>
    <scope>NUCLEOTIDE SEQUENCE [LARGE SCALE GENOMIC DNA]</scope>
</reference>
<evidence type="ECO:0000313" key="8">
    <source>
        <dbReference type="Proteomes" id="UP000178380"/>
    </source>
</evidence>